<dbReference type="SUPFAM" id="SSF51366">
    <property type="entry name" value="Ribulose-phoshate binding barrel"/>
    <property type="match status" value="1"/>
</dbReference>
<accession>E8N3G4</accession>
<reference evidence="2 3" key="1">
    <citation type="submission" date="2010-12" db="EMBL/GenBank/DDBJ databases">
        <title>Whole genome sequence of Anaerolinea thermophila UNI-1.</title>
        <authorList>
            <person name="Narita-Yamada S."/>
            <person name="Kishi E."/>
            <person name="Watanabe Y."/>
            <person name="Takasaki K."/>
            <person name="Ankai A."/>
            <person name="Oguchi A."/>
            <person name="Fukui S."/>
            <person name="Takahashi M."/>
            <person name="Yashiro I."/>
            <person name="Hosoyama A."/>
            <person name="Sekiguchi Y."/>
            <person name="Hanada S."/>
            <person name="Fujita N."/>
        </authorList>
    </citation>
    <scope>NUCLEOTIDE SEQUENCE [LARGE SCALE GENOMIC DNA]</scope>
    <source>
        <strain evidence="3">DSM 14523 / JCM 11388 / NBRC 100420 / UNI-1</strain>
    </source>
</reference>
<name>E8N3G4_ANATU</name>
<gene>
    <name evidence="2" type="ordered locus">ANT_09440</name>
</gene>
<protein>
    <submittedName>
        <fullName evidence="2">Peptidase U32 family protein</fullName>
    </submittedName>
</protein>
<evidence type="ECO:0000259" key="1">
    <source>
        <dbReference type="Pfam" id="PF12392"/>
    </source>
</evidence>
<dbReference type="AlphaFoldDB" id="E8N3G4"/>
<dbReference type="RefSeq" id="WP_013559369.1">
    <property type="nucleotide sequence ID" value="NC_014960.1"/>
</dbReference>
<dbReference type="OrthoDB" id="9807498at2"/>
<dbReference type="PANTHER" id="PTHR30217">
    <property type="entry name" value="PEPTIDASE U32 FAMILY"/>
    <property type="match status" value="1"/>
</dbReference>
<keyword evidence="3" id="KW-1185">Reference proteome</keyword>
<dbReference type="Pfam" id="PF01136">
    <property type="entry name" value="Peptidase_U32"/>
    <property type="match status" value="1"/>
</dbReference>
<dbReference type="InParanoid" id="E8N3G4"/>
<sequence length="628" mass="71011">MVNRPLPVELLAPARDADTGIAAINAGADAVYIGAARFGAREAAGNPLEDIERLIAYAHRYWARVYVTVNTLLYDEELDEARSLIWKLYEIGADALIIQDIGLLELDLPPLALFASTQMHNHTPERVRFLEQAGFSRVILARELTLEQIRQIRAQTSIELEGFIHGALCVSYSGQCYLSYALGGRSGNRGQCAQPCRRLYSLYGADGQAVVQNRYLLSLKDLNLSDHLQDLLEAGITSFKIEGRLKDRAYVMNVVAAYRQRLDALLDGERFRKASSGDSRVDFSPDLRKTFNRGFTTYFLKGRDPQMASPFTPKSVGEPLGKVVKVWKDGCVLEDGAPEVHAGDGICYLDGDNVLQGTVVLKVQGNRLWLEKMEGLQRGALMFRNHDRLFLQQLEKSRTERKIAVQFTLREDPQGMLLRAEDEDGNFAESVWHGKITPALNPDRMLETFQRQISSLGGTEFTCGGIRVLLATVPFLPVQAINSLRREVVERLRAERLRNFPRMARQRAEDGVRFPAERLSFEGNVLNRLARQFYLRHGVREIESAAEAGLDMRGRKVMTTRFCLRYQLGACPKQKNPVRLPEPLYLEDELGNRLSLRFRCAECVMEIYYEGNARVKEVSDDILYRKGK</sequence>
<dbReference type="Proteomes" id="UP000008922">
    <property type="component" value="Chromosome"/>
</dbReference>
<dbReference type="EMBL" id="AP012029">
    <property type="protein sequence ID" value="BAJ62978.1"/>
    <property type="molecule type" value="Genomic_DNA"/>
</dbReference>
<dbReference type="HOGENOM" id="CLU_011540_5_0_0"/>
<dbReference type="InterPro" id="IPR020988">
    <property type="entry name" value="Pept_U32_collagenase"/>
</dbReference>
<dbReference type="STRING" id="926569.ANT_09440"/>
<dbReference type="InterPro" id="IPR011060">
    <property type="entry name" value="RibuloseP-bd_barrel"/>
</dbReference>
<dbReference type="InterPro" id="IPR051454">
    <property type="entry name" value="RNA/ubiquinone_mod_enzymes"/>
</dbReference>
<dbReference type="KEGG" id="atm:ANT_09440"/>
<proteinExistence type="predicted"/>
<evidence type="ECO:0000313" key="3">
    <source>
        <dbReference type="Proteomes" id="UP000008922"/>
    </source>
</evidence>
<dbReference type="PROSITE" id="PS01276">
    <property type="entry name" value="PEPTIDASE_U32"/>
    <property type="match status" value="1"/>
</dbReference>
<dbReference type="FunCoup" id="E8N3G4">
    <property type="interactions" value="97"/>
</dbReference>
<dbReference type="eggNOG" id="COG0826">
    <property type="taxonomic scope" value="Bacteria"/>
</dbReference>
<organism evidence="2 3">
    <name type="scientific">Anaerolinea thermophila (strain DSM 14523 / JCM 11388 / NBRC 100420 / UNI-1)</name>
    <dbReference type="NCBI Taxonomy" id="926569"/>
    <lineage>
        <taxon>Bacteria</taxon>
        <taxon>Bacillati</taxon>
        <taxon>Chloroflexota</taxon>
        <taxon>Anaerolineae</taxon>
        <taxon>Anaerolineales</taxon>
        <taxon>Anaerolineaceae</taxon>
        <taxon>Anaerolinea</taxon>
    </lineage>
</organism>
<evidence type="ECO:0000313" key="2">
    <source>
        <dbReference type="EMBL" id="BAJ62978.1"/>
    </source>
</evidence>
<dbReference type="PANTHER" id="PTHR30217:SF10">
    <property type="entry name" value="23S RRNA 5-HYDROXYCYTIDINE C2501 SYNTHASE"/>
    <property type="match status" value="1"/>
</dbReference>
<feature type="domain" description="Peptidase U32 collagenase" evidence="1">
    <location>
        <begin position="383"/>
        <end position="497"/>
    </location>
</feature>
<dbReference type="InterPro" id="IPR001539">
    <property type="entry name" value="Peptidase_U32"/>
</dbReference>
<dbReference type="Pfam" id="PF12392">
    <property type="entry name" value="DUF3656"/>
    <property type="match status" value="1"/>
</dbReference>